<evidence type="ECO:0000256" key="1">
    <source>
        <dbReference type="ARBA" id="ARBA00004123"/>
    </source>
</evidence>
<dbReference type="InterPro" id="IPR036427">
    <property type="entry name" value="Bromodomain-like_sf"/>
</dbReference>
<evidence type="ECO:0000256" key="2">
    <source>
        <dbReference type="ARBA" id="ARBA00022737"/>
    </source>
</evidence>
<keyword evidence="3" id="KW-0156">Chromatin regulator</keyword>
<dbReference type="PANTHER" id="PTHR16062:SF13">
    <property type="entry name" value="CHROMATIN STRUCTURE-REMODELING COMPLEX SUBUNIT RSC4"/>
    <property type="match status" value="1"/>
</dbReference>
<keyword evidence="7" id="KW-0539">Nucleus</keyword>
<proteinExistence type="predicted"/>
<comment type="subcellular location">
    <subcellularLocation>
        <location evidence="1">Nucleus</location>
    </subcellularLocation>
</comment>
<dbReference type="SMART" id="SM00297">
    <property type="entry name" value="BROMO"/>
    <property type="match status" value="2"/>
</dbReference>
<organism evidence="11 12">
    <name type="scientific">Nakaseomyces bracarensis</name>
    <dbReference type="NCBI Taxonomy" id="273131"/>
    <lineage>
        <taxon>Eukaryota</taxon>
        <taxon>Fungi</taxon>
        <taxon>Dikarya</taxon>
        <taxon>Ascomycota</taxon>
        <taxon>Saccharomycotina</taxon>
        <taxon>Saccharomycetes</taxon>
        <taxon>Saccharomycetales</taxon>
        <taxon>Saccharomycetaceae</taxon>
        <taxon>Nakaseomyces</taxon>
    </lineage>
</organism>
<evidence type="ECO:0000256" key="5">
    <source>
        <dbReference type="ARBA" id="ARBA00023117"/>
    </source>
</evidence>
<evidence type="ECO:0000256" key="8">
    <source>
        <dbReference type="PROSITE-ProRule" id="PRU00035"/>
    </source>
</evidence>
<dbReference type="Gene3D" id="1.20.920.10">
    <property type="entry name" value="Bromodomain-like"/>
    <property type="match status" value="2"/>
</dbReference>
<dbReference type="PANTHER" id="PTHR16062">
    <property type="entry name" value="SWI/SNF-RELATED"/>
    <property type="match status" value="1"/>
</dbReference>
<dbReference type="CDD" id="cd04369">
    <property type="entry name" value="Bromodomain"/>
    <property type="match status" value="2"/>
</dbReference>
<keyword evidence="4" id="KW-0805">Transcription regulation</keyword>
<feature type="region of interest" description="Disordered" evidence="9">
    <location>
        <begin position="1"/>
        <end position="37"/>
    </location>
</feature>
<accession>A0ABR4NMC9</accession>
<feature type="domain" description="Bromo" evidence="10">
    <location>
        <begin position="204"/>
        <end position="274"/>
    </location>
</feature>
<dbReference type="PROSITE" id="PS50014">
    <property type="entry name" value="BROMODOMAIN_2"/>
    <property type="match status" value="2"/>
</dbReference>
<evidence type="ECO:0000256" key="9">
    <source>
        <dbReference type="SAM" id="MobiDB-lite"/>
    </source>
</evidence>
<dbReference type="Pfam" id="PF00439">
    <property type="entry name" value="Bromodomain"/>
    <property type="match status" value="2"/>
</dbReference>
<reference evidence="11 12" key="1">
    <citation type="submission" date="2024-05" db="EMBL/GenBank/DDBJ databases">
        <title>Long read based assembly of the Candida bracarensis genome reveals expanded adhesin content.</title>
        <authorList>
            <person name="Marcet-Houben M."/>
            <person name="Ksiezopolska E."/>
            <person name="Gabaldon T."/>
        </authorList>
    </citation>
    <scope>NUCLEOTIDE SEQUENCE [LARGE SCALE GENOMIC DNA]</scope>
    <source>
        <strain evidence="11 12">CBM6</strain>
    </source>
</reference>
<evidence type="ECO:0000256" key="4">
    <source>
        <dbReference type="ARBA" id="ARBA00023015"/>
    </source>
</evidence>
<evidence type="ECO:0000313" key="11">
    <source>
        <dbReference type="EMBL" id="KAL3228967.1"/>
    </source>
</evidence>
<dbReference type="InterPro" id="IPR054551">
    <property type="entry name" value="RSC4_Ig-like"/>
</dbReference>
<name>A0ABR4NMC9_9SACH</name>
<feature type="domain" description="Bromo" evidence="10">
    <location>
        <begin position="73"/>
        <end position="142"/>
    </location>
</feature>
<dbReference type="SUPFAM" id="SSF47370">
    <property type="entry name" value="Bromodomain"/>
    <property type="match status" value="2"/>
</dbReference>
<protein>
    <submittedName>
        <fullName evidence="11">Chromatin structure-remodeling complex subunit RSC4</fullName>
    </submittedName>
</protein>
<dbReference type="Proteomes" id="UP001623330">
    <property type="component" value="Unassembled WGS sequence"/>
</dbReference>
<evidence type="ECO:0000313" key="12">
    <source>
        <dbReference type="Proteomes" id="UP001623330"/>
    </source>
</evidence>
<evidence type="ECO:0000256" key="3">
    <source>
        <dbReference type="ARBA" id="ARBA00022853"/>
    </source>
</evidence>
<keyword evidence="5 8" id="KW-0103">Bromodomain</keyword>
<dbReference type="EMBL" id="JBEVYD010000012">
    <property type="protein sequence ID" value="KAL3228967.1"/>
    <property type="molecule type" value="Genomic_DNA"/>
</dbReference>
<evidence type="ECO:0000256" key="6">
    <source>
        <dbReference type="ARBA" id="ARBA00023163"/>
    </source>
</evidence>
<dbReference type="Pfam" id="PF24189">
    <property type="entry name" value="Ig_RSC4"/>
    <property type="match status" value="1"/>
</dbReference>
<keyword evidence="2" id="KW-0677">Repeat</keyword>
<dbReference type="PRINTS" id="PR00503">
    <property type="entry name" value="BROMODOMAIN"/>
</dbReference>
<dbReference type="InterPro" id="IPR001487">
    <property type="entry name" value="Bromodomain"/>
</dbReference>
<keyword evidence="12" id="KW-1185">Reference proteome</keyword>
<comment type="caution">
    <text evidence="11">The sequence shown here is derived from an EMBL/GenBank/DDBJ whole genome shotgun (WGS) entry which is preliminary data.</text>
</comment>
<evidence type="ECO:0000256" key="7">
    <source>
        <dbReference type="ARBA" id="ARBA00023242"/>
    </source>
</evidence>
<dbReference type="InterPro" id="IPR037382">
    <property type="entry name" value="Rsc/polybromo"/>
</dbReference>
<sequence>MVFKKRKLAEEEEQDSTPTPKYTPGKHPRTQASLPRVDYDAPLDPDSELFTDDWSIPKLNLFISYTLDNLLDSHKNIFKDFIKLPSRKFHPQYYYKIEKPISINEIKSRNYEIPDGNRLFLLDVELITKNCVSYNEDDTLIVKNSEQAVDLIKAEVLKAKNARRNYLVNDELKIRIDKYFKILMECTDKDIEEAFGRNTKGVDNKMKICEPFVEMVDGEILPEYYEIIHRPISLDVVKTNLIGNQYRKVYDFVIDVQQVFLNALVFNDVNTLIYQDATKLLDYFSLLMNKKFFPELIDANERGELNLELEDNALEHLLQDVPEPSPAKFLENDDIPETDYNLEGLGNGYNRGIMSEDFLLGPLGNKDDINTKNEEDLEEEEAKKLKYNILQSINKVTFSEEHTMKKKPFELIEQVEIFSSAGQFKQSVDPLPGLAPPTTPHWVEYVFKGKNMSQNENMYTISLQPIHTRLTMVTEPTKPNLQFTLFVNKEMVKSRKVITDERKLLTLQMDEKPNLLGSDVKVKEEFDMKLVEGLNCLEVKCSDSTNNVDEVLKIWINIFA</sequence>
<evidence type="ECO:0000259" key="10">
    <source>
        <dbReference type="PROSITE" id="PS50014"/>
    </source>
</evidence>
<keyword evidence="6" id="KW-0804">Transcription</keyword>
<gene>
    <name evidence="11" type="ORF">RNJ44_02054</name>
</gene>